<dbReference type="Proteomes" id="UP001237642">
    <property type="component" value="Unassembled WGS sequence"/>
</dbReference>
<evidence type="ECO:0000259" key="1">
    <source>
        <dbReference type="Pfam" id="PF03372"/>
    </source>
</evidence>
<accession>A0AAD8MF18</accession>
<dbReference type="GO" id="GO:0003824">
    <property type="term" value="F:catalytic activity"/>
    <property type="evidence" value="ECO:0007669"/>
    <property type="project" value="InterPro"/>
</dbReference>
<dbReference type="InterPro" id="IPR005135">
    <property type="entry name" value="Endo/exonuclease/phosphatase"/>
</dbReference>
<organism evidence="2 3">
    <name type="scientific">Heracleum sosnowskyi</name>
    <dbReference type="NCBI Taxonomy" id="360622"/>
    <lineage>
        <taxon>Eukaryota</taxon>
        <taxon>Viridiplantae</taxon>
        <taxon>Streptophyta</taxon>
        <taxon>Embryophyta</taxon>
        <taxon>Tracheophyta</taxon>
        <taxon>Spermatophyta</taxon>
        <taxon>Magnoliopsida</taxon>
        <taxon>eudicotyledons</taxon>
        <taxon>Gunneridae</taxon>
        <taxon>Pentapetalae</taxon>
        <taxon>asterids</taxon>
        <taxon>campanulids</taxon>
        <taxon>Apiales</taxon>
        <taxon>Apiaceae</taxon>
        <taxon>Apioideae</taxon>
        <taxon>apioid superclade</taxon>
        <taxon>Tordylieae</taxon>
        <taxon>Tordyliinae</taxon>
        <taxon>Heracleum</taxon>
    </lineage>
</organism>
<proteinExistence type="predicted"/>
<evidence type="ECO:0000313" key="3">
    <source>
        <dbReference type="Proteomes" id="UP001237642"/>
    </source>
</evidence>
<feature type="domain" description="Endonuclease/exonuclease/phosphatase" evidence="1">
    <location>
        <begin position="4"/>
        <end position="203"/>
    </location>
</feature>
<sequence>MSLLSWNCHGLGTPWAFQFLKEITLQKRPDFVFLCEIICKKKTVERLQRAIGFEGLFVVESHGHSGGVAFLWRNKEDVVLKSYSKNHVDTIIHMNNSNLFRVTGVYGEPDKSKRHETWELIRNLSINNNHPWVLIGDMNNVCSQDDKKGGRPYPVSLIQGFLLALDECSLMDLDLQGYQYTWERGVGTSDWIEVRLDLALVTSEFMNMFKDATLTNLEVSTSNHCPLLLEFYKAQQVILNRSFRFENAWLREPMCVSFRIGNGQEVDILNSPWLPSIEDPFVHSNNEAISKQKVASLFRIEWLQLVFEQVNKNDICIQCNSAASIGPVSYWPILPK</sequence>
<evidence type="ECO:0000313" key="2">
    <source>
        <dbReference type="EMBL" id="KAK1371101.1"/>
    </source>
</evidence>
<reference evidence="2" key="2">
    <citation type="submission" date="2023-05" db="EMBL/GenBank/DDBJ databases">
        <authorList>
            <person name="Schelkunov M.I."/>
        </authorList>
    </citation>
    <scope>NUCLEOTIDE SEQUENCE</scope>
    <source>
        <strain evidence="2">Hsosn_3</strain>
        <tissue evidence="2">Leaf</tissue>
    </source>
</reference>
<dbReference type="PANTHER" id="PTHR35218">
    <property type="entry name" value="RNASE H DOMAIN-CONTAINING PROTEIN"/>
    <property type="match status" value="1"/>
</dbReference>
<dbReference type="Pfam" id="PF03372">
    <property type="entry name" value="Exo_endo_phos"/>
    <property type="match status" value="1"/>
</dbReference>
<dbReference type="PANTHER" id="PTHR35218:SF9">
    <property type="entry name" value="ENDONUCLEASE_EXONUCLEASE_PHOSPHATASE DOMAIN-CONTAINING PROTEIN"/>
    <property type="match status" value="1"/>
</dbReference>
<dbReference type="SUPFAM" id="SSF56219">
    <property type="entry name" value="DNase I-like"/>
    <property type="match status" value="1"/>
</dbReference>
<dbReference type="Gene3D" id="3.60.10.10">
    <property type="entry name" value="Endonuclease/exonuclease/phosphatase"/>
    <property type="match status" value="1"/>
</dbReference>
<dbReference type="AlphaFoldDB" id="A0AAD8MF18"/>
<reference evidence="2" key="1">
    <citation type="submission" date="2023-02" db="EMBL/GenBank/DDBJ databases">
        <title>Genome of toxic invasive species Heracleum sosnowskyi carries increased number of genes despite the absence of recent whole-genome duplications.</title>
        <authorList>
            <person name="Schelkunov M."/>
            <person name="Shtratnikova V."/>
            <person name="Makarenko M."/>
            <person name="Klepikova A."/>
            <person name="Omelchenko D."/>
            <person name="Novikova G."/>
            <person name="Obukhova E."/>
            <person name="Bogdanov V."/>
            <person name="Penin A."/>
            <person name="Logacheva M."/>
        </authorList>
    </citation>
    <scope>NUCLEOTIDE SEQUENCE</scope>
    <source>
        <strain evidence="2">Hsosn_3</strain>
        <tissue evidence="2">Leaf</tissue>
    </source>
</reference>
<comment type="caution">
    <text evidence="2">The sequence shown here is derived from an EMBL/GenBank/DDBJ whole genome shotgun (WGS) entry which is preliminary data.</text>
</comment>
<protein>
    <submittedName>
        <fullName evidence="2">Endo/exonuclease/phosphatase domain-containing protein</fullName>
    </submittedName>
</protein>
<dbReference type="InterPro" id="IPR036691">
    <property type="entry name" value="Endo/exonu/phosph_ase_sf"/>
</dbReference>
<gene>
    <name evidence="2" type="ORF">POM88_037193</name>
</gene>
<dbReference type="EMBL" id="JAUIZM010000008">
    <property type="protein sequence ID" value="KAK1371101.1"/>
    <property type="molecule type" value="Genomic_DNA"/>
</dbReference>
<keyword evidence="3" id="KW-1185">Reference proteome</keyword>
<name>A0AAD8MF18_9APIA</name>